<reference evidence="11" key="2">
    <citation type="submission" date="2019-01" db="EMBL/GenBank/DDBJ databases">
        <authorList>
            <person name="Graves T."/>
            <person name="Eichler E.E."/>
            <person name="Wilson R.K."/>
        </authorList>
    </citation>
    <scope>NUCLEOTIDE SEQUENCE [LARGE SCALE GENOMIC DNA]</scope>
    <source>
        <strain evidence="11">17573</strain>
    </source>
</reference>
<dbReference type="Gene3D" id="3.40.50.150">
    <property type="entry name" value="Vaccinia Virus protein VP39"/>
    <property type="match status" value="1"/>
</dbReference>
<dbReference type="InterPro" id="IPR000682">
    <property type="entry name" value="PCMT"/>
</dbReference>
<evidence type="ECO:0000256" key="9">
    <source>
        <dbReference type="ARBA" id="ARBA00045904"/>
    </source>
</evidence>
<evidence type="ECO:0000313" key="12">
    <source>
        <dbReference type="Proteomes" id="UP000006718"/>
    </source>
</evidence>
<keyword evidence="6" id="KW-0472">Membrane</keyword>
<keyword evidence="12" id="KW-1185">Reference proteome</keyword>
<dbReference type="Proteomes" id="UP000006718">
    <property type="component" value="Chromosome 3"/>
</dbReference>
<dbReference type="GeneTree" id="ENSGT01000000221793"/>
<comment type="similarity">
    <text evidence="3">Belongs to the methyltransferase superfamily. L-isoaspartyl/D-aspartyl protein methyltransferase family.</text>
</comment>
<dbReference type="InParanoid" id="A0A5F8AD37"/>
<reference evidence="12" key="1">
    <citation type="journal article" date="2007" name="Science">
        <title>Evolutionary and biomedical insights from the rhesus macaque genome.</title>
        <authorList>
            <person name="Gibbs R.A."/>
            <person name="Rogers J."/>
            <person name="Katze M.G."/>
            <person name="Bumgarner R."/>
            <person name="Weinstock G.M."/>
            <person name="Mardis E.R."/>
            <person name="Remington K.A."/>
            <person name="Strausberg R.L."/>
            <person name="Venter J.C."/>
            <person name="Wilson R.K."/>
            <person name="Batzer M.A."/>
            <person name="Bustamante C.D."/>
            <person name="Eichler E.E."/>
            <person name="Hahn M.W."/>
            <person name="Hardison R.C."/>
            <person name="Makova K.D."/>
            <person name="Miller W."/>
            <person name="Milosavljevic A."/>
            <person name="Palermo R.E."/>
            <person name="Siepel A."/>
            <person name="Sikela J.M."/>
            <person name="Attaway T."/>
            <person name="Bell S."/>
            <person name="Bernard K.E."/>
            <person name="Buhay C.J."/>
            <person name="Chandrabose M.N."/>
            <person name="Dao M."/>
            <person name="Davis C."/>
            <person name="Delehaunty K.D."/>
            <person name="Ding Y."/>
            <person name="Dinh H.H."/>
            <person name="Dugan-Rocha S."/>
            <person name="Fulton L.A."/>
            <person name="Gabisi R.A."/>
            <person name="Garner T.T."/>
            <person name="Godfrey J."/>
            <person name="Hawes A.C."/>
            <person name="Hernandez J."/>
            <person name="Hines S."/>
            <person name="Holder M."/>
            <person name="Hume J."/>
            <person name="Jhangiani S.N."/>
            <person name="Joshi V."/>
            <person name="Khan Z.M."/>
            <person name="Kirkness E.F."/>
            <person name="Cree A."/>
            <person name="Fowler R.G."/>
            <person name="Lee S."/>
            <person name="Lewis L.R."/>
            <person name="Li Z."/>
            <person name="Liu Y.-S."/>
            <person name="Moore S.M."/>
            <person name="Muzny D."/>
            <person name="Nazareth L.V."/>
            <person name="Ngo D.N."/>
            <person name="Okwuonu G.O."/>
            <person name="Pai G."/>
            <person name="Parker D."/>
            <person name="Paul H.A."/>
            <person name="Pfannkoch C."/>
            <person name="Pohl C.S."/>
            <person name="Rogers Y.-H.C."/>
            <person name="Ruiz S.J."/>
            <person name="Sabo A."/>
            <person name="Santibanez J."/>
            <person name="Schneider B.W."/>
            <person name="Smith S.M."/>
            <person name="Sodergren E."/>
            <person name="Svatek A.F."/>
            <person name="Utterback T.R."/>
            <person name="Vattathil S."/>
            <person name="Warren W."/>
            <person name="White C.S."/>
            <person name="Chinwalla A.T."/>
            <person name="Feng Y."/>
            <person name="Halpern A.L."/>
            <person name="Hillier L.W."/>
            <person name="Huang X."/>
            <person name="Minx P."/>
            <person name="Nelson J.O."/>
            <person name="Pepin K.H."/>
            <person name="Qin X."/>
            <person name="Sutton G.G."/>
            <person name="Venter E."/>
            <person name="Walenz B.P."/>
            <person name="Wallis J.W."/>
            <person name="Worley K.C."/>
            <person name="Yang S.-P."/>
            <person name="Jones S.M."/>
            <person name="Marra M.A."/>
            <person name="Rocchi M."/>
            <person name="Schein J.E."/>
            <person name="Baertsch R."/>
            <person name="Clarke L."/>
            <person name="Csuros M."/>
            <person name="Glasscock J."/>
            <person name="Harris R.A."/>
            <person name="Havlak P."/>
            <person name="Jackson A.R."/>
            <person name="Jiang H."/>
            <person name="Liu Y."/>
            <person name="Messina D.N."/>
            <person name="Shen Y."/>
            <person name="Song H.X.-Z."/>
            <person name="Wylie T."/>
            <person name="Zhang L."/>
            <person name="Birney E."/>
            <person name="Han K."/>
            <person name="Konkel M.K."/>
            <person name="Lee J."/>
            <person name="Smit A.F.A."/>
            <person name="Ullmer B."/>
            <person name="Wang H."/>
            <person name="Xing J."/>
            <person name="Burhans R."/>
            <person name="Cheng Z."/>
            <person name="Karro J.E."/>
            <person name="Ma J."/>
            <person name="Raney B."/>
            <person name="She X."/>
            <person name="Cox M.J."/>
            <person name="Demuth J.P."/>
            <person name="Dumas L.J."/>
            <person name="Han S.-G."/>
            <person name="Hopkins J."/>
            <person name="Karimpour-Fard A."/>
            <person name="Kim Y.H."/>
            <person name="Pollack J.R."/>
            <person name="Vinar T."/>
            <person name="Addo-Quaye C."/>
            <person name="Degenhardt J."/>
            <person name="Denby A."/>
            <person name="Hubisz M.J."/>
            <person name="Indap A."/>
            <person name="Kosiol C."/>
            <person name="Lahn B.T."/>
            <person name="Lawson H.A."/>
            <person name="Marklein A."/>
            <person name="Nielsen R."/>
            <person name="Vallender E.J."/>
            <person name="Clark A.G."/>
            <person name="Ferguson B."/>
            <person name="Hernandez R.D."/>
            <person name="Hirani K."/>
            <person name="Kehrer-Sawatzki H."/>
            <person name="Kolb J."/>
            <person name="Patil S."/>
            <person name="Pu L.-L."/>
            <person name="Ren Y."/>
            <person name="Smith D.G."/>
            <person name="Wheeler D.A."/>
            <person name="Schenck I."/>
            <person name="Ball E.V."/>
            <person name="Chen R."/>
            <person name="Cooper D.N."/>
            <person name="Giardine B."/>
            <person name="Hsu F."/>
            <person name="Kent W.J."/>
            <person name="Lesk A."/>
            <person name="Nelson D.L."/>
            <person name="O'brien W.E."/>
            <person name="Pruefer K."/>
            <person name="Stenson P.D."/>
            <person name="Wallace J.C."/>
            <person name="Ke H."/>
            <person name="Liu X.-M."/>
            <person name="Wang P."/>
            <person name="Xiang A.P."/>
            <person name="Yang F."/>
            <person name="Barber G.P."/>
            <person name="Haussler D."/>
            <person name="Karolchik D."/>
            <person name="Kern A.D."/>
            <person name="Kuhn R.M."/>
            <person name="Smith K.E."/>
            <person name="Zwieg A.S."/>
        </authorList>
    </citation>
    <scope>NUCLEOTIDE SEQUENCE [LARGE SCALE GENOMIC DNA]</scope>
    <source>
        <strain evidence="12">17573</strain>
    </source>
</reference>
<dbReference type="Ensembl" id="ENSMMUT00000102596.1">
    <property type="protein sequence ID" value="ENSMMUP00000075844.1"/>
    <property type="gene ID" value="ENSMMUG00000053543.1"/>
</dbReference>
<dbReference type="AlphaFoldDB" id="A0A5F8AD37"/>
<feature type="region of interest" description="Disordered" evidence="10">
    <location>
        <begin position="1"/>
        <end position="23"/>
    </location>
</feature>
<reference evidence="11" key="3">
    <citation type="submission" date="2025-08" db="UniProtKB">
        <authorList>
            <consortium name="Ensembl"/>
        </authorList>
    </citation>
    <scope>IDENTIFICATION</scope>
    <source>
        <strain evidence="11">17573</strain>
    </source>
</reference>
<comment type="function">
    <text evidence="9">Substrate recognition component of an ECS (Elongin BC-CUL5-SOCS-box protein) E3 ubiquitin ligase complex which mediates the ubiquitination and subsequent proteasomal degradation of target proteins. Specifically binds to the methyltransferase cofactor S-adenosylmethionine (AdoMet) via the N-terminal AdoMet binding motif, but does not display methyltransferase activity. May provide an alternate maintenance pathway for modified proteins by acting as a damage-specific E3 ubiquitin ligase adaptor protein.</text>
</comment>
<evidence type="ECO:0000256" key="5">
    <source>
        <dbReference type="ARBA" id="ARBA00022707"/>
    </source>
</evidence>
<evidence type="ECO:0000256" key="2">
    <source>
        <dbReference type="ARBA" id="ARBA00004635"/>
    </source>
</evidence>
<evidence type="ECO:0000256" key="3">
    <source>
        <dbReference type="ARBA" id="ARBA00005369"/>
    </source>
</evidence>
<dbReference type="GO" id="GO:0005737">
    <property type="term" value="C:cytoplasm"/>
    <property type="evidence" value="ECO:0000318"/>
    <property type="project" value="GO_Central"/>
</dbReference>
<dbReference type="PANTHER" id="PTHR11579:SF4">
    <property type="entry name" value="PROTEIN-L-ISOASPARTATE O-METHYLTRANSFERASE DOMAIN-CONTAINING PROTEIN 1"/>
    <property type="match status" value="1"/>
</dbReference>
<keyword evidence="4" id="KW-0963">Cytoplasm</keyword>
<accession>A0A5F8AD37</accession>
<evidence type="ECO:0000256" key="8">
    <source>
        <dbReference type="ARBA" id="ARBA00040689"/>
    </source>
</evidence>
<evidence type="ECO:0000256" key="6">
    <source>
        <dbReference type="ARBA" id="ARBA00023136"/>
    </source>
</evidence>
<keyword evidence="7" id="KW-0449">Lipoprotein</keyword>
<evidence type="ECO:0000256" key="7">
    <source>
        <dbReference type="ARBA" id="ARBA00023288"/>
    </source>
</evidence>
<name>A0A5F8AD37_MACMU</name>
<comment type="subcellular location">
    <subcellularLocation>
        <location evidence="1">Cytoplasm</location>
    </subcellularLocation>
    <subcellularLocation>
        <location evidence="2">Membrane</location>
        <topology evidence="2">Lipid-anchor</topology>
    </subcellularLocation>
</comment>
<dbReference type="GO" id="GO:0004719">
    <property type="term" value="F:protein-L-isoaspartate (D-aspartate) O-methyltransferase activity"/>
    <property type="evidence" value="ECO:0000318"/>
    <property type="project" value="GO_Central"/>
</dbReference>
<evidence type="ECO:0000256" key="4">
    <source>
        <dbReference type="ARBA" id="ARBA00022490"/>
    </source>
</evidence>
<keyword evidence="5" id="KW-0519">Myristate</keyword>
<protein>
    <recommendedName>
        <fullName evidence="8">Protein-L-isoaspartate O-methyltransferase domain-containing protein 1</fullName>
    </recommendedName>
</protein>
<dbReference type="PANTHER" id="PTHR11579">
    <property type="entry name" value="PROTEIN-L-ISOASPARTATE O-METHYLTRANSFERASE"/>
    <property type="match status" value="1"/>
</dbReference>
<dbReference type="VEuPathDB" id="HostDB:ENSMMUG00000053543"/>
<dbReference type="GO" id="GO:0016020">
    <property type="term" value="C:membrane"/>
    <property type="evidence" value="ECO:0007669"/>
    <property type="project" value="UniProtKB-SubCell"/>
</dbReference>
<proteinExistence type="inferred from homology"/>
<evidence type="ECO:0000256" key="1">
    <source>
        <dbReference type="ARBA" id="ARBA00004496"/>
    </source>
</evidence>
<sequence>VETVVSHDRTTALQPGRQETSSQKNIYKKHIERSLPHQFAPLGTGGGCAVVVVAASGCHRPHQLPAPGLLSAAVGRTNHCTTDPFGINHGIGPHPDVVEYAKEKLQSFIKNSDSFDKFEFCEPAFVVSNCLQIASDSHRYDGIYCGAGVQKDHENTTISWRHISHAYRGSVNTEPGKTLGKGKISLFCHLLHLCNQVRMIMANQILWDSLPVLSGIYRIWLVFTFDAHLEIA</sequence>
<evidence type="ECO:0000313" key="11">
    <source>
        <dbReference type="Ensembl" id="ENSMMUP00000075844.1"/>
    </source>
</evidence>
<dbReference type="OMA" id="SWRHISH"/>
<reference evidence="11" key="4">
    <citation type="submission" date="2025-09" db="UniProtKB">
        <authorList>
            <consortium name="Ensembl"/>
        </authorList>
    </citation>
    <scope>IDENTIFICATION</scope>
    <source>
        <strain evidence="11">17573</strain>
    </source>
</reference>
<organism evidence="11 12">
    <name type="scientific">Macaca mulatta</name>
    <name type="common">Rhesus macaque</name>
    <dbReference type="NCBI Taxonomy" id="9544"/>
    <lineage>
        <taxon>Eukaryota</taxon>
        <taxon>Metazoa</taxon>
        <taxon>Chordata</taxon>
        <taxon>Craniata</taxon>
        <taxon>Vertebrata</taxon>
        <taxon>Euteleostomi</taxon>
        <taxon>Mammalia</taxon>
        <taxon>Eutheria</taxon>
        <taxon>Euarchontoglires</taxon>
        <taxon>Primates</taxon>
        <taxon>Haplorrhini</taxon>
        <taxon>Catarrhini</taxon>
        <taxon>Cercopithecidae</taxon>
        <taxon>Cercopithecinae</taxon>
        <taxon>Macaca</taxon>
    </lineage>
</organism>
<feature type="compositionally biased region" description="Basic and acidic residues" evidence="10">
    <location>
        <begin position="1"/>
        <end position="10"/>
    </location>
</feature>
<evidence type="ECO:0000256" key="10">
    <source>
        <dbReference type="SAM" id="MobiDB-lite"/>
    </source>
</evidence>
<feature type="compositionally biased region" description="Polar residues" evidence="10">
    <location>
        <begin position="11"/>
        <end position="23"/>
    </location>
</feature>
<dbReference type="InterPro" id="IPR029063">
    <property type="entry name" value="SAM-dependent_MTases_sf"/>
</dbReference>